<name>A0A444Z5X4_ARAHY</name>
<dbReference type="Proteomes" id="UP000289738">
    <property type="component" value="Chromosome B05"/>
</dbReference>
<feature type="region of interest" description="Disordered" evidence="1">
    <location>
        <begin position="108"/>
        <end position="149"/>
    </location>
</feature>
<proteinExistence type="predicted"/>
<evidence type="ECO:0000313" key="2">
    <source>
        <dbReference type="EMBL" id="RYR09572.1"/>
    </source>
</evidence>
<reference evidence="2 3" key="1">
    <citation type="submission" date="2019-01" db="EMBL/GenBank/DDBJ databases">
        <title>Sequencing of cultivated peanut Arachis hypogaea provides insights into genome evolution and oil improvement.</title>
        <authorList>
            <person name="Chen X."/>
        </authorList>
    </citation>
    <scope>NUCLEOTIDE SEQUENCE [LARGE SCALE GENOMIC DNA]</scope>
    <source>
        <strain evidence="3">cv. Fuhuasheng</strain>
        <tissue evidence="2">Leaves</tissue>
    </source>
</reference>
<comment type="caution">
    <text evidence="2">The sequence shown here is derived from an EMBL/GenBank/DDBJ whole genome shotgun (WGS) entry which is preliminary data.</text>
</comment>
<gene>
    <name evidence="2" type="ORF">Ahy_B05g077939</name>
</gene>
<organism evidence="2 3">
    <name type="scientific">Arachis hypogaea</name>
    <name type="common">Peanut</name>
    <dbReference type="NCBI Taxonomy" id="3818"/>
    <lineage>
        <taxon>Eukaryota</taxon>
        <taxon>Viridiplantae</taxon>
        <taxon>Streptophyta</taxon>
        <taxon>Embryophyta</taxon>
        <taxon>Tracheophyta</taxon>
        <taxon>Spermatophyta</taxon>
        <taxon>Magnoliopsida</taxon>
        <taxon>eudicotyledons</taxon>
        <taxon>Gunneridae</taxon>
        <taxon>Pentapetalae</taxon>
        <taxon>rosids</taxon>
        <taxon>fabids</taxon>
        <taxon>Fabales</taxon>
        <taxon>Fabaceae</taxon>
        <taxon>Papilionoideae</taxon>
        <taxon>50 kb inversion clade</taxon>
        <taxon>dalbergioids sensu lato</taxon>
        <taxon>Dalbergieae</taxon>
        <taxon>Pterocarpus clade</taxon>
        <taxon>Arachis</taxon>
    </lineage>
</organism>
<dbReference type="AlphaFoldDB" id="A0A444Z5X4"/>
<sequence length="204" mass="23124">MTRKIFDHWAGKPLQQMMSDICQRCNNLMIWIRPDIKKALETHFSIDEGFKLHRLTKVANRASPRSSSYTSGSATFMKTKSRLSKSLDRKSTLVETFKYTHTLKANKERFSDERLEATTQQSQPPSEDDVTGTETSVVDPDRVCHKTTSKPHKNCRFELGSFLASGIRSSALAASSTSATSPADPQKVVDWREEVQKLTQKLRQ</sequence>
<evidence type="ECO:0000256" key="1">
    <source>
        <dbReference type="SAM" id="MobiDB-lite"/>
    </source>
</evidence>
<keyword evidence="3" id="KW-1185">Reference proteome</keyword>
<protein>
    <submittedName>
        <fullName evidence="2">Uncharacterized protein</fullName>
    </submittedName>
</protein>
<accession>A0A444Z5X4</accession>
<evidence type="ECO:0000313" key="3">
    <source>
        <dbReference type="Proteomes" id="UP000289738"/>
    </source>
</evidence>
<dbReference type="EMBL" id="SDMP01000015">
    <property type="protein sequence ID" value="RYR09572.1"/>
    <property type="molecule type" value="Genomic_DNA"/>
</dbReference>